<gene>
    <name evidence="2" type="ORF">SAMN04489732_116167</name>
</gene>
<evidence type="ECO:0000313" key="3">
    <source>
        <dbReference type="Proteomes" id="UP000198582"/>
    </source>
</evidence>
<keyword evidence="3" id="KW-1185">Reference proteome</keyword>
<name>A0A1H8YHJ6_9PSEU</name>
<dbReference type="AlphaFoldDB" id="A0A1H8YHJ6"/>
<proteinExistence type="predicted"/>
<dbReference type="Proteomes" id="UP000198582">
    <property type="component" value="Unassembled WGS sequence"/>
</dbReference>
<feature type="region of interest" description="Disordered" evidence="1">
    <location>
        <begin position="166"/>
        <end position="243"/>
    </location>
</feature>
<feature type="compositionally biased region" description="Basic and acidic residues" evidence="1">
    <location>
        <begin position="233"/>
        <end position="243"/>
    </location>
</feature>
<evidence type="ECO:0000256" key="1">
    <source>
        <dbReference type="SAM" id="MobiDB-lite"/>
    </source>
</evidence>
<sequence length="243" mass="23634">MTGGFGAVPGDLFRTANQIGDVVGSAGGLVWQGPSGDYGHPGVQGAWGSFIDGVKTEVEGLVKKAEGHGDGLRTAAQKYLGADESATGEIGGLGTAIGSAAEAVGKGVEGRIGDVLGGPLGPVGGGIGRVLGSGGDLEPVDIGIRPSGFEPDPLGPVGGGMGRVFGSGGDLEPVDIGGRPSGTGPDDRPGPFGAGLGPNELNEIGIPGGGWAGGVRAHELGPDPTHVAETAETIDRDGEGPVH</sequence>
<reference evidence="2 3" key="1">
    <citation type="submission" date="2016-10" db="EMBL/GenBank/DDBJ databases">
        <authorList>
            <person name="de Groot N.N."/>
        </authorList>
    </citation>
    <scope>NUCLEOTIDE SEQUENCE [LARGE SCALE GENOMIC DNA]</scope>
    <source>
        <strain evidence="2 3">DSM 44993</strain>
    </source>
</reference>
<dbReference type="STRING" id="394193.SAMN04489732_116167"/>
<accession>A0A1H8YHJ6</accession>
<organism evidence="2 3">
    <name type="scientific">Amycolatopsis saalfeldensis</name>
    <dbReference type="NCBI Taxonomy" id="394193"/>
    <lineage>
        <taxon>Bacteria</taxon>
        <taxon>Bacillati</taxon>
        <taxon>Actinomycetota</taxon>
        <taxon>Actinomycetes</taxon>
        <taxon>Pseudonocardiales</taxon>
        <taxon>Pseudonocardiaceae</taxon>
        <taxon>Amycolatopsis</taxon>
    </lineage>
</organism>
<protein>
    <recommendedName>
        <fullName evidence="4">Excreted virulence factor EspC, type VII ESX diderm</fullName>
    </recommendedName>
</protein>
<evidence type="ECO:0008006" key="4">
    <source>
        <dbReference type="Google" id="ProtNLM"/>
    </source>
</evidence>
<dbReference type="EMBL" id="FOEF01000016">
    <property type="protein sequence ID" value="SEP51625.1"/>
    <property type="molecule type" value="Genomic_DNA"/>
</dbReference>
<evidence type="ECO:0000313" key="2">
    <source>
        <dbReference type="EMBL" id="SEP51625.1"/>
    </source>
</evidence>